<dbReference type="InterPro" id="IPR014710">
    <property type="entry name" value="RmlC-like_jellyroll"/>
</dbReference>
<dbReference type="PRINTS" id="PR00032">
    <property type="entry name" value="HTHARAC"/>
</dbReference>
<keyword evidence="1" id="KW-0805">Transcription regulation</keyword>
<name>A0ABS7HFE5_9HYPH</name>
<keyword evidence="2" id="KW-0238">DNA-binding</keyword>
<keyword evidence="3" id="KW-0010">Activator</keyword>
<evidence type="ECO:0000313" key="7">
    <source>
        <dbReference type="Proteomes" id="UP000757604"/>
    </source>
</evidence>
<dbReference type="InterPro" id="IPR009057">
    <property type="entry name" value="Homeodomain-like_sf"/>
</dbReference>
<dbReference type="RefSeq" id="WP_220373926.1">
    <property type="nucleotide sequence ID" value="NZ_JAEUAO010000006.1"/>
</dbReference>
<dbReference type="SUPFAM" id="SSF46689">
    <property type="entry name" value="Homeodomain-like"/>
    <property type="match status" value="1"/>
</dbReference>
<keyword evidence="4" id="KW-0804">Transcription</keyword>
<evidence type="ECO:0000259" key="5">
    <source>
        <dbReference type="PROSITE" id="PS01124"/>
    </source>
</evidence>
<dbReference type="InterPro" id="IPR011051">
    <property type="entry name" value="RmlC_Cupin_sf"/>
</dbReference>
<keyword evidence="7" id="KW-1185">Reference proteome</keyword>
<evidence type="ECO:0000256" key="3">
    <source>
        <dbReference type="ARBA" id="ARBA00023159"/>
    </source>
</evidence>
<dbReference type="Pfam" id="PF02311">
    <property type="entry name" value="AraC_binding"/>
    <property type="match status" value="1"/>
</dbReference>
<dbReference type="SMART" id="SM00342">
    <property type="entry name" value="HTH_ARAC"/>
    <property type="match status" value="1"/>
</dbReference>
<dbReference type="PANTHER" id="PTHR43280:SF32">
    <property type="entry name" value="TRANSCRIPTIONAL REGULATORY PROTEIN"/>
    <property type="match status" value="1"/>
</dbReference>
<comment type="caution">
    <text evidence="6">The sequence shown here is derived from an EMBL/GenBank/DDBJ whole genome shotgun (WGS) entry which is preliminary data.</text>
</comment>
<sequence length="296" mass="33342">MPTPVPTYELYGENSGKELDFWLHCETIRSRSSQHQWEIKPHRHASFFQILYIEAGSGDAIFGHAKSAICPPAVLTIPPGVSHGFRFSRDIEGLVITVLSSQLPQPVGDRGRLGEWFAAPHATTLDPQDIDAAYLMQTLDRLGIEFGQRRAGRSELLLSYISLALQLTARISDNTNVDKFASSENERRMEIVVGLVQQHFRSHQPASFYARALGVSHTHLNRIVRSETGQTMHELLANKLIDEAKRELLFTLGSVQEIAFRLGFTEPAYFFRFFSKSTGVTPRVWRQSAKAKFDKG</sequence>
<dbReference type="PROSITE" id="PS01124">
    <property type="entry name" value="HTH_ARAC_FAMILY_2"/>
    <property type="match status" value="1"/>
</dbReference>
<accession>A0ABS7HFE5</accession>
<dbReference type="InterPro" id="IPR047264">
    <property type="entry name" value="Cupin_HpaA-like_N"/>
</dbReference>
<dbReference type="SUPFAM" id="SSF51182">
    <property type="entry name" value="RmlC-like cupins"/>
    <property type="match status" value="1"/>
</dbReference>
<dbReference type="Pfam" id="PF12833">
    <property type="entry name" value="HTH_18"/>
    <property type="match status" value="1"/>
</dbReference>
<dbReference type="Proteomes" id="UP000757604">
    <property type="component" value="Unassembled WGS sequence"/>
</dbReference>
<dbReference type="Gene3D" id="1.10.10.60">
    <property type="entry name" value="Homeodomain-like"/>
    <property type="match status" value="1"/>
</dbReference>
<evidence type="ECO:0000256" key="4">
    <source>
        <dbReference type="ARBA" id="ARBA00023163"/>
    </source>
</evidence>
<protein>
    <submittedName>
        <fullName evidence="6">Helix-turn-helix domain-containing protein</fullName>
    </submittedName>
</protein>
<gene>
    <name evidence="6" type="ORF">JNB71_22120</name>
</gene>
<dbReference type="Gene3D" id="2.60.120.10">
    <property type="entry name" value="Jelly Rolls"/>
    <property type="match status" value="1"/>
</dbReference>
<reference evidence="6 7" key="1">
    <citation type="journal article" date="2021" name="MBio">
        <title>Poor Competitiveness of Bradyrhizobium in Pigeon Pea Root Colonization in Indian Soils.</title>
        <authorList>
            <person name="Chalasani D."/>
            <person name="Basu A."/>
            <person name="Pullabhotla S.V.S.R.N."/>
            <person name="Jorrin B."/>
            <person name="Neal A.L."/>
            <person name="Poole P.S."/>
            <person name="Podile A.R."/>
            <person name="Tkacz A."/>
        </authorList>
    </citation>
    <scope>NUCLEOTIDE SEQUENCE [LARGE SCALE GENOMIC DNA]</scope>
    <source>
        <strain evidence="6 7">HU44</strain>
    </source>
</reference>
<organism evidence="6 7">
    <name type="scientific">Rhizobium herbae</name>
    <dbReference type="NCBI Taxonomy" id="508661"/>
    <lineage>
        <taxon>Bacteria</taxon>
        <taxon>Pseudomonadati</taxon>
        <taxon>Pseudomonadota</taxon>
        <taxon>Alphaproteobacteria</taxon>
        <taxon>Hyphomicrobiales</taxon>
        <taxon>Rhizobiaceae</taxon>
        <taxon>Rhizobium/Agrobacterium group</taxon>
        <taxon>Rhizobium</taxon>
    </lineage>
</organism>
<dbReference type="InterPro" id="IPR018060">
    <property type="entry name" value="HTH_AraC"/>
</dbReference>
<feature type="domain" description="HTH araC/xylS-type" evidence="5">
    <location>
        <begin position="190"/>
        <end position="288"/>
    </location>
</feature>
<evidence type="ECO:0000313" key="6">
    <source>
        <dbReference type="EMBL" id="MBW9066007.1"/>
    </source>
</evidence>
<evidence type="ECO:0000256" key="1">
    <source>
        <dbReference type="ARBA" id="ARBA00023015"/>
    </source>
</evidence>
<dbReference type="InterPro" id="IPR003313">
    <property type="entry name" value="AraC-bd"/>
</dbReference>
<dbReference type="PANTHER" id="PTHR43280">
    <property type="entry name" value="ARAC-FAMILY TRANSCRIPTIONAL REGULATOR"/>
    <property type="match status" value="1"/>
</dbReference>
<dbReference type="EMBL" id="JAEUAO010000006">
    <property type="protein sequence ID" value="MBW9066007.1"/>
    <property type="molecule type" value="Genomic_DNA"/>
</dbReference>
<proteinExistence type="predicted"/>
<evidence type="ECO:0000256" key="2">
    <source>
        <dbReference type="ARBA" id="ARBA00023125"/>
    </source>
</evidence>
<dbReference type="CDD" id="cd06999">
    <property type="entry name" value="cupin_HpaA-like_N"/>
    <property type="match status" value="1"/>
</dbReference>
<dbReference type="InterPro" id="IPR020449">
    <property type="entry name" value="Tscrpt_reg_AraC-type_HTH"/>
</dbReference>